<dbReference type="GO" id="GO:0006915">
    <property type="term" value="P:apoptotic process"/>
    <property type="evidence" value="ECO:0007669"/>
    <property type="project" value="InterPro"/>
</dbReference>
<dbReference type="GO" id="GO:0043065">
    <property type="term" value="P:positive regulation of apoptotic process"/>
    <property type="evidence" value="ECO:0007669"/>
    <property type="project" value="TreeGrafter"/>
</dbReference>
<dbReference type="STRING" id="240159.A0A4U5US45"/>
<sequence length="344" mass="38262">MTPSNRRFSSNHLALSKHGAVSSAAIYAGGFGIAVWNSDSCEGVQVWVRTRTNPTHHPAEHSSVKGKNPRNRNGHLRDKEIGLQNAGGQAGELFGLGSRSSEALVDQRASVTPPGSLHRRDPSELLTPLRQEAAQVKREPIAVLLPSERGGSLPLRRRMDDEEEDMSRPISQLWGTPFRDVKYEDRTTQIAAGQALAAVTAAVPTSQSHNNNSIAINTMPCSLFRQPRIPFHGNAGLRSHFPAQFEPMEDRGEGQIEEEEEEEGRGEEGDGMAEEPEEQAGVSVEAQIGRKLREIGDKFQQDHVELFMRHQRQNLPAWMRLTMAVFGFLFPRQALFPRLRGEQR</sequence>
<dbReference type="EMBL" id="CM014086">
    <property type="protein sequence ID" value="TKS76415.1"/>
    <property type="molecule type" value="Genomic_DNA"/>
</dbReference>
<organism evidence="2 3">
    <name type="scientific">Collichthys lucidus</name>
    <name type="common">Big head croaker</name>
    <name type="synonym">Sciaena lucida</name>
    <dbReference type="NCBI Taxonomy" id="240159"/>
    <lineage>
        <taxon>Eukaryota</taxon>
        <taxon>Metazoa</taxon>
        <taxon>Chordata</taxon>
        <taxon>Craniata</taxon>
        <taxon>Vertebrata</taxon>
        <taxon>Euteleostomi</taxon>
        <taxon>Actinopterygii</taxon>
        <taxon>Neopterygii</taxon>
        <taxon>Teleostei</taxon>
        <taxon>Neoteleostei</taxon>
        <taxon>Acanthomorphata</taxon>
        <taxon>Eupercaria</taxon>
        <taxon>Sciaenidae</taxon>
        <taxon>Collichthys</taxon>
    </lineage>
</organism>
<evidence type="ECO:0000313" key="3">
    <source>
        <dbReference type="Proteomes" id="UP000298787"/>
    </source>
</evidence>
<name>A0A4U5US45_COLLU</name>
<reference evidence="2 3" key="1">
    <citation type="submission" date="2019-01" db="EMBL/GenBank/DDBJ databases">
        <title>Genome Assembly of Collichthys lucidus.</title>
        <authorList>
            <person name="Cai M."/>
            <person name="Xiao S."/>
        </authorList>
    </citation>
    <scope>NUCLEOTIDE SEQUENCE [LARGE SCALE GENOMIC DNA]</scope>
    <source>
        <strain evidence="2">JT15FE1705JMU</strain>
        <tissue evidence="2">Muscle</tissue>
    </source>
</reference>
<evidence type="ECO:0008006" key="4">
    <source>
        <dbReference type="Google" id="ProtNLM"/>
    </source>
</evidence>
<protein>
    <recommendedName>
        <fullName evidence="4">Bcl-2-modifying factor</fullName>
    </recommendedName>
</protein>
<dbReference type="PANTHER" id="PTHR32014:SF3">
    <property type="entry name" value="BCL2-MODIFYING FACTOR 2"/>
    <property type="match status" value="1"/>
</dbReference>
<dbReference type="InterPro" id="IPR028192">
    <property type="entry name" value="BMF"/>
</dbReference>
<dbReference type="Proteomes" id="UP000298787">
    <property type="component" value="Chromosome 9"/>
</dbReference>
<keyword evidence="3" id="KW-1185">Reference proteome</keyword>
<dbReference type="Pfam" id="PF15185">
    <property type="entry name" value="BMF"/>
    <property type="match status" value="1"/>
</dbReference>
<evidence type="ECO:0000313" key="2">
    <source>
        <dbReference type="EMBL" id="TKS76415.1"/>
    </source>
</evidence>
<dbReference type="GO" id="GO:0010507">
    <property type="term" value="P:negative regulation of autophagy"/>
    <property type="evidence" value="ECO:0007669"/>
    <property type="project" value="TreeGrafter"/>
</dbReference>
<accession>A0A4U5US45</accession>
<feature type="region of interest" description="Disordered" evidence="1">
    <location>
        <begin position="246"/>
        <end position="281"/>
    </location>
</feature>
<proteinExistence type="predicted"/>
<gene>
    <name evidence="2" type="ORF">D9C73_009423</name>
</gene>
<dbReference type="AlphaFoldDB" id="A0A4U5US45"/>
<feature type="compositionally biased region" description="Acidic residues" evidence="1">
    <location>
        <begin position="255"/>
        <end position="278"/>
    </location>
</feature>
<dbReference type="PANTHER" id="PTHR32014">
    <property type="entry name" value="BCL-2-MODIFYING FACTOR"/>
    <property type="match status" value="1"/>
</dbReference>
<feature type="region of interest" description="Disordered" evidence="1">
    <location>
        <begin position="54"/>
        <end position="75"/>
    </location>
</feature>
<dbReference type="GO" id="GO:0016459">
    <property type="term" value="C:myosin complex"/>
    <property type="evidence" value="ECO:0007669"/>
    <property type="project" value="TreeGrafter"/>
</dbReference>
<evidence type="ECO:0000256" key="1">
    <source>
        <dbReference type="SAM" id="MobiDB-lite"/>
    </source>
</evidence>